<dbReference type="EMBL" id="UYRR01005814">
    <property type="protein sequence ID" value="VDK22032.1"/>
    <property type="molecule type" value="Genomic_DNA"/>
</dbReference>
<dbReference type="OrthoDB" id="5846929at2759"/>
<keyword evidence="1" id="KW-0732">Signal</keyword>
<evidence type="ECO:0000313" key="4">
    <source>
        <dbReference type="WBParaSite" id="ASIM_0000381801-mRNA-1"/>
    </source>
</evidence>
<proteinExistence type="predicted"/>
<reference evidence="2 3" key="2">
    <citation type="submission" date="2018-11" db="EMBL/GenBank/DDBJ databases">
        <authorList>
            <consortium name="Pathogen Informatics"/>
        </authorList>
    </citation>
    <scope>NUCLEOTIDE SEQUENCE [LARGE SCALE GENOMIC DNA]</scope>
</reference>
<gene>
    <name evidence="2" type="ORF">ASIM_LOCUS3648</name>
</gene>
<keyword evidence="3" id="KW-1185">Reference proteome</keyword>
<accession>A0A0M3J8B5</accession>
<reference evidence="4" key="1">
    <citation type="submission" date="2017-02" db="UniProtKB">
        <authorList>
            <consortium name="WormBaseParasite"/>
        </authorList>
    </citation>
    <scope>IDENTIFICATION</scope>
</reference>
<feature type="signal peptide" evidence="1">
    <location>
        <begin position="1"/>
        <end position="23"/>
    </location>
</feature>
<name>A0A0M3J8B5_ANISI</name>
<protein>
    <submittedName>
        <fullName evidence="4">Dirigent protein</fullName>
    </submittedName>
</protein>
<dbReference type="WBParaSite" id="ASIM_0000381801-mRNA-1">
    <property type="protein sequence ID" value="ASIM_0000381801-mRNA-1"/>
    <property type="gene ID" value="ASIM_0000381801"/>
</dbReference>
<evidence type="ECO:0000313" key="3">
    <source>
        <dbReference type="Proteomes" id="UP000267096"/>
    </source>
</evidence>
<organism evidence="4">
    <name type="scientific">Anisakis simplex</name>
    <name type="common">Herring worm</name>
    <dbReference type="NCBI Taxonomy" id="6269"/>
    <lineage>
        <taxon>Eukaryota</taxon>
        <taxon>Metazoa</taxon>
        <taxon>Ecdysozoa</taxon>
        <taxon>Nematoda</taxon>
        <taxon>Chromadorea</taxon>
        <taxon>Rhabditida</taxon>
        <taxon>Spirurina</taxon>
        <taxon>Ascaridomorpha</taxon>
        <taxon>Ascaridoidea</taxon>
        <taxon>Anisakidae</taxon>
        <taxon>Anisakis</taxon>
        <taxon>Anisakis simplex complex</taxon>
    </lineage>
</organism>
<evidence type="ECO:0000256" key="1">
    <source>
        <dbReference type="SAM" id="SignalP"/>
    </source>
</evidence>
<dbReference type="Proteomes" id="UP000267096">
    <property type="component" value="Unassembled WGS sequence"/>
</dbReference>
<sequence length="184" mass="19811">MHLLCSRVILCAVLVSLITVSIADPVLVTVKGSSERFTREFQTMAVQRRHKRGAPATPAVGHGIGSTIPLRLPSIRSGLKERVVGVGTGSMSLDMRRPTIRVDGSDAKASSRVVLSEYFDLIRFCSMFNVSSSISDFISRFSGTRSDVNWSGKTQQINDKSIAVGPGTFVFGTGPTGAFMKKAD</sequence>
<feature type="chain" id="PRO_5043120812" evidence="1">
    <location>
        <begin position="24"/>
        <end position="184"/>
    </location>
</feature>
<dbReference type="AlphaFoldDB" id="A0A0M3J8B5"/>
<evidence type="ECO:0000313" key="2">
    <source>
        <dbReference type="EMBL" id="VDK22032.1"/>
    </source>
</evidence>